<feature type="transmembrane region" description="Helical" evidence="1">
    <location>
        <begin position="474"/>
        <end position="496"/>
    </location>
</feature>
<proteinExistence type="predicted"/>
<organism evidence="3 4">
    <name type="scientific">Dactylonectria macrodidyma</name>
    <dbReference type="NCBI Taxonomy" id="307937"/>
    <lineage>
        <taxon>Eukaryota</taxon>
        <taxon>Fungi</taxon>
        <taxon>Dikarya</taxon>
        <taxon>Ascomycota</taxon>
        <taxon>Pezizomycotina</taxon>
        <taxon>Sordariomycetes</taxon>
        <taxon>Hypocreomycetidae</taxon>
        <taxon>Hypocreales</taxon>
        <taxon>Nectriaceae</taxon>
        <taxon>Dactylonectria</taxon>
    </lineage>
</organism>
<feature type="transmembrane region" description="Helical" evidence="1">
    <location>
        <begin position="443"/>
        <end position="462"/>
    </location>
</feature>
<protein>
    <submittedName>
        <fullName evidence="3">Acyltransferase family-domain-containing protein</fullName>
    </submittedName>
</protein>
<dbReference type="AlphaFoldDB" id="A0A9P9FMB3"/>
<keyword evidence="4" id="KW-1185">Reference proteome</keyword>
<keyword evidence="1" id="KW-0812">Transmembrane</keyword>
<feature type="transmembrane region" description="Helical" evidence="1">
    <location>
        <begin position="105"/>
        <end position="125"/>
    </location>
</feature>
<dbReference type="Proteomes" id="UP000738349">
    <property type="component" value="Unassembled WGS sequence"/>
</dbReference>
<reference evidence="3" key="1">
    <citation type="journal article" date="2021" name="Nat. Commun.">
        <title>Genetic determinants of endophytism in the Arabidopsis root mycobiome.</title>
        <authorList>
            <person name="Mesny F."/>
            <person name="Miyauchi S."/>
            <person name="Thiergart T."/>
            <person name="Pickel B."/>
            <person name="Atanasova L."/>
            <person name="Karlsson M."/>
            <person name="Huettel B."/>
            <person name="Barry K.W."/>
            <person name="Haridas S."/>
            <person name="Chen C."/>
            <person name="Bauer D."/>
            <person name="Andreopoulos W."/>
            <person name="Pangilinan J."/>
            <person name="LaButti K."/>
            <person name="Riley R."/>
            <person name="Lipzen A."/>
            <person name="Clum A."/>
            <person name="Drula E."/>
            <person name="Henrissat B."/>
            <person name="Kohler A."/>
            <person name="Grigoriev I.V."/>
            <person name="Martin F.M."/>
            <person name="Hacquard S."/>
        </authorList>
    </citation>
    <scope>NUCLEOTIDE SEQUENCE</scope>
    <source>
        <strain evidence="3">MPI-CAGE-AT-0147</strain>
    </source>
</reference>
<name>A0A9P9FMB3_9HYPO</name>
<dbReference type="OrthoDB" id="5819582at2759"/>
<evidence type="ECO:0000259" key="2">
    <source>
        <dbReference type="Pfam" id="PF01757"/>
    </source>
</evidence>
<keyword evidence="1" id="KW-0472">Membrane</keyword>
<feature type="transmembrane region" description="Helical" evidence="1">
    <location>
        <begin position="279"/>
        <end position="299"/>
    </location>
</feature>
<accession>A0A9P9FMB3</accession>
<dbReference type="PANTHER" id="PTHR23028:SF134">
    <property type="entry name" value="PUTATIVE (AFU_ORTHOLOGUE AFUA_4G08520)-RELATED"/>
    <property type="match status" value="1"/>
</dbReference>
<keyword evidence="1" id="KW-1133">Transmembrane helix</keyword>
<sequence length="523" mass="61282">MNVTFLQQSLNIDKKIGLLDQSFEENIGILEKRPLSSPDGTKSEFDRHLHSDIPKWVRYIFRSPIAFIHTILSRPFLIRFAWFLVPSYLQGRHALPKPSKLSPTAYLDGMRGLAALFVFFCHYTYTSFDVGFAWGGNNSNYDILKVPILRLWYQGPVSVTIFFLISGYALSYRPLKLIRSQDNHELLNTLSSSVFRRLLRLYIPTAIATALVICFVRLGVYEYTRDFSQDRTYIKFVVESHPVRFDSAWDQWGDYYWTMLRMIHVFGWDRPFAHNFYHVHLWTIPIEYRCSLYLFLVILATARLRMIWRYVTLCLVILLSYRHSKWELIMFLFGMGLAEWDLFRGAHIPAPTGAKRNPFKRLHTIFWNCVSVLGLFLMSFPDAGADTTPGYVYLSTWIPWWWNSEPYRPWQSVGCFIFALAVSNSDFWKGFYNSAFIQYLGKISYALYLVHGPVLHMVGYHWEKWAWSVTGVEGGQYVCGFVLSMFLSVPTVFWAADLFWRAVDIPTVKFARWFENQLVVKSK</sequence>
<evidence type="ECO:0000313" key="3">
    <source>
        <dbReference type="EMBL" id="KAH7165183.1"/>
    </source>
</evidence>
<evidence type="ECO:0000256" key="1">
    <source>
        <dbReference type="SAM" id="Phobius"/>
    </source>
</evidence>
<feature type="transmembrane region" description="Helical" evidence="1">
    <location>
        <begin position="364"/>
        <end position="381"/>
    </location>
</feature>
<comment type="caution">
    <text evidence="3">The sequence shown here is derived from an EMBL/GenBank/DDBJ whole genome shotgun (WGS) entry which is preliminary data.</text>
</comment>
<dbReference type="InterPro" id="IPR002656">
    <property type="entry name" value="Acyl_transf_3_dom"/>
</dbReference>
<dbReference type="Pfam" id="PF01757">
    <property type="entry name" value="Acyl_transf_3"/>
    <property type="match status" value="1"/>
</dbReference>
<gene>
    <name evidence="3" type="ORF">EDB81DRAFT_865379</name>
</gene>
<evidence type="ECO:0000313" key="4">
    <source>
        <dbReference type="Proteomes" id="UP000738349"/>
    </source>
</evidence>
<keyword evidence="3" id="KW-0012">Acyltransferase</keyword>
<dbReference type="GO" id="GO:0016747">
    <property type="term" value="F:acyltransferase activity, transferring groups other than amino-acyl groups"/>
    <property type="evidence" value="ECO:0007669"/>
    <property type="project" value="InterPro"/>
</dbReference>
<feature type="transmembrane region" description="Helical" evidence="1">
    <location>
        <begin position="201"/>
        <end position="220"/>
    </location>
</feature>
<dbReference type="InterPro" id="IPR050879">
    <property type="entry name" value="Acyltransferase_3"/>
</dbReference>
<feature type="transmembrane region" description="Helical" evidence="1">
    <location>
        <begin position="151"/>
        <end position="170"/>
    </location>
</feature>
<dbReference type="EMBL" id="JAGMUV010000003">
    <property type="protein sequence ID" value="KAH7165183.1"/>
    <property type="molecule type" value="Genomic_DNA"/>
</dbReference>
<feature type="domain" description="Acyltransferase 3" evidence="2">
    <location>
        <begin position="105"/>
        <end position="490"/>
    </location>
</feature>
<keyword evidence="3" id="KW-0808">Transferase</keyword>
<dbReference type="PANTHER" id="PTHR23028">
    <property type="entry name" value="ACETYLTRANSFERASE"/>
    <property type="match status" value="1"/>
</dbReference>